<accession>A0A182NXE0</accession>
<feature type="compositionally biased region" description="Polar residues" evidence="1">
    <location>
        <begin position="37"/>
        <end position="52"/>
    </location>
</feature>
<dbReference type="Proteomes" id="UP000075884">
    <property type="component" value="Unassembled WGS sequence"/>
</dbReference>
<keyword evidence="2" id="KW-0732">Signal</keyword>
<feature type="compositionally biased region" description="Basic and acidic residues" evidence="1">
    <location>
        <begin position="58"/>
        <end position="70"/>
    </location>
</feature>
<evidence type="ECO:0000256" key="1">
    <source>
        <dbReference type="SAM" id="MobiDB-lite"/>
    </source>
</evidence>
<keyword evidence="4" id="KW-1185">Reference proteome</keyword>
<reference evidence="4" key="1">
    <citation type="submission" date="2013-03" db="EMBL/GenBank/DDBJ databases">
        <title>The Genome Sequence of Anopheles dirus WRAIR2.</title>
        <authorList>
            <consortium name="The Broad Institute Genomics Platform"/>
            <person name="Neafsey D.E."/>
            <person name="Walton C."/>
            <person name="Walker B."/>
            <person name="Young S.K."/>
            <person name="Zeng Q."/>
            <person name="Gargeya S."/>
            <person name="Fitzgerald M."/>
            <person name="Haas B."/>
            <person name="Abouelleil A."/>
            <person name="Allen A.W."/>
            <person name="Alvarado L."/>
            <person name="Arachchi H.M."/>
            <person name="Berlin A.M."/>
            <person name="Chapman S.B."/>
            <person name="Gainer-Dewar J."/>
            <person name="Goldberg J."/>
            <person name="Griggs A."/>
            <person name="Gujja S."/>
            <person name="Hansen M."/>
            <person name="Howarth C."/>
            <person name="Imamovic A."/>
            <person name="Ireland A."/>
            <person name="Larimer J."/>
            <person name="McCowan C."/>
            <person name="Murphy C."/>
            <person name="Pearson M."/>
            <person name="Poon T.W."/>
            <person name="Priest M."/>
            <person name="Roberts A."/>
            <person name="Saif S."/>
            <person name="Shea T."/>
            <person name="Sisk P."/>
            <person name="Sykes S."/>
            <person name="Wortman J."/>
            <person name="Nusbaum C."/>
            <person name="Birren B."/>
        </authorList>
    </citation>
    <scope>NUCLEOTIDE SEQUENCE [LARGE SCALE GENOMIC DNA]</scope>
    <source>
        <strain evidence="4">WRAIR2</strain>
    </source>
</reference>
<dbReference type="AlphaFoldDB" id="A0A182NXE0"/>
<protein>
    <submittedName>
        <fullName evidence="3">Uncharacterized protein</fullName>
    </submittedName>
</protein>
<name>A0A182NXE0_9DIPT</name>
<evidence type="ECO:0000256" key="2">
    <source>
        <dbReference type="SAM" id="SignalP"/>
    </source>
</evidence>
<reference evidence="3" key="2">
    <citation type="submission" date="2020-05" db="UniProtKB">
        <authorList>
            <consortium name="EnsemblMetazoa"/>
        </authorList>
    </citation>
    <scope>IDENTIFICATION</scope>
    <source>
        <strain evidence="3">WRAIR2</strain>
    </source>
</reference>
<feature type="signal peptide" evidence="2">
    <location>
        <begin position="1"/>
        <end position="23"/>
    </location>
</feature>
<feature type="compositionally biased region" description="Low complexity" evidence="1">
    <location>
        <begin position="73"/>
        <end position="82"/>
    </location>
</feature>
<evidence type="ECO:0000313" key="3">
    <source>
        <dbReference type="EnsemblMetazoa" id="ADIR014520-PA"/>
    </source>
</evidence>
<feature type="compositionally biased region" description="Polar residues" evidence="1">
    <location>
        <begin position="110"/>
        <end position="121"/>
    </location>
</feature>
<feature type="region of interest" description="Disordered" evidence="1">
    <location>
        <begin position="37"/>
        <end position="121"/>
    </location>
</feature>
<organism evidence="3 4">
    <name type="scientific">Anopheles dirus</name>
    <dbReference type="NCBI Taxonomy" id="7168"/>
    <lineage>
        <taxon>Eukaryota</taxon>
        <taxon>Metazoa</taxon>
        <taxon>Ecdysozoa</taxon>
        <taxon>Arthropoda</taxon>
        <taxon>Hexapoda</taxon>
        <taxon>Insecta</taxon>
        <taxon>Pterygota</taxon>
        <taxon>Neoptera</taxon>
        <taxon>Endopterygota</taxon>
        <taxon>Diptera</taxon>
        <taxon>Nematocera</taxon>
        <taxon>Culicoidea</taxon>
        <taxon>Culicidae</taxon>
        <taxon>Anophelinae</taxon>
        <taxon>Anopheles</taxon>
    </lineage>
</organism>
<evidence type="ECO:0000313" key="4">
    <source>
        <dbReference type="Proteomes" id="UP000075884"/>
    </source>
</evidence>
<sequence>MDVFFVWILVFGLIGIYPSTTLADDLPSLVRKTRQHNTLPYTESTETPTPQAEPSDEQSVHEAPHYEPSERQTTPAAEPTTAQSYPRLQERKQSLPTTPKPEEPLARLRSNASVPSGSTRQLNDSISAVLLPTDLLPFDNGHIPNDTDIPEADEPRSGDVPVPVVVHLNLIVQPRKQHALADGECGHDLPSHGYRKIVRALHPARHVPKIHKRRKGACARRLGHRQRLHKVCGSNSDEFQEPCRKKAVVNTNSDRNKVLYDVIPLFLG</sequence>
<feature type="chain" id="PRO_5008130538" evidence="2">
    <location>
        <begin position="24"/>
        <end position="268"/>
    </location>
</feature>
<proteinExistence type="predicted"/>
<dbReference type="VEuPathDB" id="VectorBase:ADIR014520"/>
<dbReference type="EnsemblMetazoa" id="ADIR014520-RA">
    <property type="protein sequence ID" value="ADIR014520-PA"/>
    <property type="gene ID" value="ADIR014520"/>
</dbReference>